<dbReference type="PANTHER" id="PTHR37813">
    <property type="entry name" value="FELS-2 PROPHAGE PROTEIN"/>
    <property type="match status" value="1"/>
</dbReference>
<evidence type="ECO:0000259" key="3">
    <source>
        <dbReference type="Pfam" id="PF10145"/>
    </source>
</evidence>
<gene>
    <name evidence="4" type="ORF">CUN85_09925</name>
</gene>
<dbReference type="AlphaFoldDB" id="A0A4E0QXR2"/>
<keyword evidence="2" id="KW-0812">Transmembrane</keyword>
<feature type="domain" description="Phage tail tape measure protein" evidence="3">
    <location>
        <begin position="95"/>
        <end position="285"/>
    </location>
</feature>
<dbReference type="EMBL" id="PGGK01000011">
    <property type="protein sequence ID" value="TGC08131.1"/>
    <property type="molecule type" value="Genomic_DNA"/>
</dbReference>
<keyword evidence="2" id="KW-0472">Membrane</keyword>
<dbReference type="OrthoDB" id="125399at2157"/>
<dbReference type="InterPro" id="IPR016024">
    <property type="entry name" value="ARM-type_fold"/>
</dbReference>
<dbReference type="Pfam" id="PF10145">
    <property type="entry name" value="PhageMin_Tail"/>
    <property type="match status" value="1"/>
</dbReference>
<feature type="transmembrane region" description="Helical" evidence="2">
    <location>
        <begin position="417"/>
        <end position="447"/>
    </location>
</feature>
<reference evidence="4 5" key="1">
    <citation type="submission" date="2017-11" db="EMBL/GenBank/DDBJ databases">
        <title>Isolation and Characterization of Methanogenic Archaea from Saline Meromictic Lake at Siberia.</title>
        <authorList>
            <person name="Shen Y."/>
            <person name="Huang H.-H."/>
            <person name="Lai M.-C."/>
            <person name="Chen S.-C."/>
        </authorList>
    </citation>
    <scope>NUCLEOTIDE SEQUENCE [LARGE SCALE GENOMIC DNA]</scope>
    <source>
        <strain evidence="4 5">SY-01</strain>
    </source>
</reference>
<dbReference type="Proteomes" id="UP000297295">
    <property type="component" value="Unassembled WGS sequence"/>
</dbReference>
<evidence type="ECO:0000313" key="5">
    <source>
        <dbReference type="Proteomes" id="UP000297295"/>
    </source>
</evidence>
<organism evidence="4 5">
    <name type="scientific">Methanolobus halotolerans</name>
    <dbReference type="NCBI Taxonomy" id="2052935"/>
    <lineage>
        <taxon>Archaea</taxon>
        <taxon>Methanobacteriati</taxon>
        <taxon>Methanobacteriota</taxon>
        <taxon>Stenosarchaea group</taxon>
        <taxon>Methanomicrobia</taxon>
        <taxon>Methanosarcinales</taxon>
        <taxon>Methanosarcinaceae</taxon>
        <taxon>Methanolobus</taxon>
    </lineage>
</organism>
<feature type="transmembrane region" description="Helical" evidence="2">
    <location>
        <begin position="380"/>
        <end position="405"/>
    </location>
</feature>
<keyword evidence="5" id="KW-1185">Reference proteome</keyword>
<proteinExistence type="predicted"/>
<sequence>MASVGELIVSIIGDISQIKKAFEDVSSQAGQMGKKFQETGKQMTSAGKTLSTYVTAPVLGLGAVAFHTASSFDDSMRKVKAISGATGDEFKQLTDLARELGRTTRFSASEAAEGMQYLAMAGFSTGEAMESIDDMLSLAAAGAIDLGTAADIASNVLTGFNLQASEAGRVADVLAKASASSNTDITQLGQAMSYVAPLAAAMGISMEETAAIIGKMSDAGVQGSRAGTALRGAMTRLADPTAEVAGVLEQYQLTLADVDPTTQSFTDIIERLSTVGLSTADAMALFGQEAGPGMIALLSTGSGAIREQTKLLENSAGAAAKMAEEMEGGPGGAIRELKSALQDVMITFGDVVAEGLMPLVSAFTKFLNLVSGIPKPILKVIVAVAAIAAAIGPIIIMAGSAIGAIGTITTFLGGAGLAGALGSIVAIITGPIGIAIAGLAVGAILIWKSWDKVSPIVRETLENIRTAIEPFIPLVKDFVSNAMNKITDWWTENGGTITSAIAVIVSALGTLVSYIADHVVDNVMIWLPLVLKTFEYVFEQVLNLILLFSQILTGDWEGAWQTLQNITQNSMDFLYSIISSALEPILNLFASAGSSFYQSGKDLIQNFINGIKSMVNPLTSTVSDAFSSISRYLPHSPAEVGPLSELPNWDAFFVSPLKKSVGKMDSMLTAGLGSIAGTFSTSNNTTNNTYAGDEFVIQNVNLSADYPFEKFVHDLEKYNRQKRIQRGYTS</sequence>
<dbReference type="InterPro" id="IPR010090">
    <property type="entry name" value="Phage_tape_meas"/>
</dbReference>
<dbReference type="PANTHER" id="PTHR37813:SF1">
    <property type="entry name" value="FELS-2 PROPHAGE PROTEIN"/>
    <property type="match status" value="1"/>
</dbReference>
<accession>A0A4E0QXR2</accession>
<evidence type="ECO:0000313" key="4">
    <source>
        <dbReference type="EMBL" id="TGC08131.1"/>
    </source>
</evidence>
<comment type="caution">
    <text evidence="4">The sequence shown here is derived from an EMBL/GenBank/DDBJ whole genome shotgun (WGS) entry which is preliminary data.</text>
</comment>
<feature type="transmembrane region" description="Helical" evidence="2">
    <location>
        <begin position="497"/>
        <end position="516"/>
    </location>
</feature>
<protein>
    <submittedName>
        <fullName evidence="4">Phage tail tape measure protein</fullName>
    </submittedName>
</protein>
<evidence type="ECO:0000256" key="1">
    <source>
        <dbReference type="ARBA" id="ARBA00022612"/>
    </source>
</evidence>
<name>A0A4E0QXR2_9EURY</name>
<dbReference type="RefSeq" id="WP_135390159.1">
    <property type="nucleotide sequence ID" value="NZ_PGGK01000011.1"/>
</dbReference>
<dbReference type="NCBIfam" id="TIGR01760">
    <property type="entry name" value="tape_meas_TP901"/>
    <property type="match status" value="1"/>
</dbReference>
<keyword evidence="1" id="KW-1188">Viral release from host cell</keyword>
<dbReference type="SUPFAM" id="SSF48371">
    <property type="entry name" value="ARM repeat"/>
    <property type="match status" value="1"/>
</dbReference>
<keyword evidence="2" id="KW-1133">Transmembrane helix</keyword>
<evidence type="ECO:0000256" key="2">
    <source>
        <dbReference type="SAM" id="Phobius"/>
    </source>
</evidence>